<protein>
    <submittedName>
        <fullName evidence="1">Uncharacterized protein</fullName>
    </submittedName>
</protein>
<name>A0A7S3K5C3_9STRA</name>
<evidence type="ECO:0000313" key="1">
    <source>
        <dbReference type="EMBL" id="CAE0373474.1"/>
    </source>
</evidence>
<sequence length="364" mass="40602">MNEMKMLMLLTSVGALNPPMDTASLSNLLLQRAVQTMACYYTEVRNEYKAEWLASFGQPGYDLGCEPLSDREVRAKFHGLDALCEESIDYLRSMASAAPFTLQVRYKVGTPWGMPSTAGGAPDGFTETAQAGMNLWGISPGAASRRRNPYLQDCVRYIEYEEEINPEFILDQLKATRINLAEEFESDIKALILQARAGDERAYLRDNGDSTPLRYASLDLMQRLATREAAIHLLINGELDPSSSHFLSGQLKGEKSDESHDEHLTLAAELTAAACRLTQHDVLAQHYRTPGLAEKFLQEIAATPAFSAVNGVRVKPRALAKRLERKRCDVLEMWADDVIQQIHTEHSFIDNVAALEKQMKTTTT</sequence>
<proteinExistence type="predicted"/>
<dbReference type="EMBL" id="HBIJ01021952">
    <property type="protein sequence ID" value="CAE0373474.1"/>
    <property type="molecule type" value="Transcribed_RNA"/>
</dbReference>
<dbReference type="AlphaFoldDB" id="A0A7S3K5C3"/>
<reference evidence="1" key="1">
    <citation type="submission" date="2021-01" db="EMBL/GenBank/DDBJ databases">
        <authorList>
            <person name="Corre E."/>
            <person name="Pelletier E."/>
            <person name="Niang G."/>
            <person name="Scheremetjew M."/>
            <person name="Finn R."/>
            <person name="Kale V."/>
            <person name="Holt S."/>
            <person name="Cochrane G."/>
            <person name="Meng A."/>
            <person name="Brown T."/>
            <person name="Cohen L."/>
        </authorList>
    </citation>
    <scope>NUCLEOTIDE SEQUENCE</scope>
    <source>
        <strain evidence="1">CCMP1510</strain>
    </source>
</reference>
<gene>
    <name evidence="1" type="ORF">ALAG00032_LOCUS14275</name>
</gene>
<organism evidence="1">
    <name type="scientific">Aureoumbra lagunensis</name>
    <dbReference type="NCBI Taxonomy" id="44058"/>
    <lineage>
        <taxon>Eukaryota</taxon>
        <taxon>Sar</taxon>
        <taxon>Stramenopiles</taxon>
        <taxon>Ochrophyta</taxon>
        <taxon>Pelagophyceae</taxon>
        <taxon>Pelagomonadales</taxon>
        <taxon>Aureoumbra</taxon>
    </lineage>
</organism>
<accession>A0A7S3K5C3</accession>